<evidence type="ECO:0000259" key="4">
    <source>
        <dbReference type="SMART" id="SM00470"/>
    </source>
</evidence>
<protein>
    <submittedName>
        <fullName evidence="5">Chromosome-partitioning protein Spo0J</fullName>
    </submittedName>
</protein>
<organism evidence="5 6">
    <name type="scientific">Calidithermus roseus</name>
    <dbReference type="NCBI Taxonomy" id="1644118"/>
    <lineage>
        <taxon>Bacteria</taxon>
        <taxon>Thermotogati</taxon>
        <taxon>Deinococcota</taxon>
        <taxon>Deinococci</taxon>
        <taxon>Thermales</taxon>
        <taxon>Thermaceae</taxon>
        <taxon>Calidithermus</taxon>
    </lineage>
</organism>
<dbReference type="Gene3D" id="3.90.1530.30">
    <property type="match status" value="1"/>
</dbReference>
<evidence type="ECO:0000256" key="1">
    <source>
        <dbReference type="ARBA" id="ARBA00006295"/>
    </source>
</evidence>
<keyword evidence="6" id="KW-1185">Reference proteome</keyword>
<evidence type="ECO:0000256" key="2">
    <source>
        <dbReference type="ARBA" id="ARBA00023125"/>
    </source>
</evidence>
<dbReference type="PANTHER" id="PTHR33375:SF7">
    <property type="entry name" value="CHROMOSOME 2-PARTITIONING PROTEIN PARB-RELATED"/>
    <property type="match status" value="1"/>
</dbReference>
<feature type="compositionally biased region" description="Polar residues" evidence="3">
    <location>
        <begin position="29"/>
        <end position="40"/>
    </location>
</feature>
<dbReference type="NCBIfam" id="TIGR00180">
    <property type="entry name" value="parB_part"/>
    <property type="match status" value="1"/>
</dbReference>
<evidence type="ECO:0000313" key="6">
    <source>
        <dbReference type="Proteomes" id="UP000265341"/>
    </source>
</evidence>
<sequence>MSAKKERSNPILAKHPMRNASPVTALLGGTSQAGTPTQVLLSDLRPRPGQPRRYFDPEAMEALVTSVREQGVLQPLLVREVQGGYEIVAGERRYRAALEAGLSRVPVIIRRLSDEEAQLIALTENLQREDLNPLEETEGVLGLLALRLEQPVEDVVTLLYRMDNEAKGKATHNVMGKPDAVLVEETFNSLSRGTWQSFVANRLPLLKLPEDVLEVIRSGRLDYTKARAIARLRDARARARLLQRAVQEGLSLSQIRQEVGRLAAKPQPEPDHYGERVKALGRALARRELDEERRKRVDELLSELERLLQA</sequence>
<dbReference type="SUPFAM" id="SSF110849">
    <property type="entry name" value="ParB/Sulfiredoxin"/>
    <property type="match status" value="1"/>
</dbReference>
<dbReference type="SMART" id="SM00470">
    <property type="entry name" value="ParB"/>
    <property type="match status" value="1"/>
</dbReference>
<dbReference type="InterPro" id="IPR050336">
    <property type="entry name" value="Chromosome_partition/occlusion"/>
</dbReference>
<dbReference type="PANTHER" id="PTHR33375">
    <property type="entry name" value="CHROMOSOME-PARTITIONING PROTEIN PARB-RELATED"/>
    <property type="match status" value="1"/>
</dbReference>
<comment type="caution">
    <text evidence="5">The sequence shown here is derived from an EMBL/GenBank/DDBJ whole genome shotgun (WGS) entry which is preliminary data.</text>
</comment>
<dbReference type="FunFam" id="3.90.1530.30:FF:000001">
    <property type="entry name" value="Chromosome partitioning protein ParB"/>
    <property type="match status" value="1"/>
</dbReference>
<feature type="domain" description="ParB-like N-terminal" evidence="4">
    <location>
        <begin position="37"/>
        <end position="126"/>
    </location>
</feature>
<dbReference type="OrthoDB" id="9802051at2"/>
<gene>
    <name evidence="5" type="primary">spo0C_3</name>
    <name evidence="5" type="ORF">Mrose_02701</name>
</gene>
<feature type="region of interest" description="Disordered" evidence="3">
    <location>
        <begin position="1"/>
        <end position="50"/>
    </location>
</feature>
<comment type="similarity">
    <text evidence="1">Belongs to the ParB family.</text>
</comment>
<dbReference type="EMBL" id="QWLA01000060">
    <property type="protein sequence ID" value="RIH84270.1"/>
    <property type="molecule type" value="Genomic_DNA"/>
</dbReference>
<evidence type="ECO:0000256" key="3">
    <source>
        <dbReference type="SAM" id="MobiDB-lite"/>
    </source>
</evidence>
<dbReference type="RefSeq" id="WP_119279133.1">
    <property type="nucleotide sequence ID" value="NZ_QWLA01000060.1"/>
</dbReference>
<dbReference type="InterPro" id="IPR041468">
    <property type="entry name" value="HTH_ParB/Spo0J"/>
</dbReference>
<dbReference type="Gene3D" id="1.10.10.2830">
    <property type="match status" value="1"/>
</dbReference>
<dbReference type="CDD" id="cd16393">
    <property type="entry name" value="SPO0J_N"/>
    <property type="match status" value="1"/>
</dbReference>
<accession>A0A399ELJ3</accession>
<dbReference type="GO" id="GO:0003677">
    <property type="term" value="F:DNA binding"/>
    <property type="evidence" value="ECO:0007669"/>
    <property type="project" value="UniProtKB-KW"/>
</dbReference>
<evidence type="ECO:0000313" key="5">
    <source>
        <dbReference type="EMBL" id="RIH84270.1"/>
    </source>
</evidence>
<dbReference type="SUPFAM" id="SSF109709">
    <property type="entry name" value="KorB DNA-binding domain-like"/>
    <property type="match status" value="1"/>
</dbReference>
<dbReference type="AlphaFoldDB" id="A0A399ELJ3"/>
<proteinExistence type="inferred from homology"/>
<dbReference type="Pfam" id="PF02195">
    <property type="entry name" value="ParB_N"/>
    <property type="match status" value="1"/>
</dbReference>
<dbReference type="InterPro" id="IPR004437">
    <property type="entry name" value="ParB/RepB/Spo0J"/>
</dbReference>
<keyword evidence="2" id="KW-0238">DNA-binding</keyword>
<dbReference type="InterPro" id="IPR036086">
    <property type="entry name" value="ParB/Sulfiredoxin_sf"/>
</dbReference>
<dbReference type="GO" id="GO:0005694">
    <property type="term" value="C:chromosome"/>
    <property type="evidence" value="ECO:0007669"/>
    <property type="project" value="TreeGrafter"/>
</dbReference>
<reference evidence="5 6" key="1">
    <citation type="submission" date="2018-08" db="EMBL/GenBank/DDBJ databases">
        <title>Meiothermus roseus NBRC 110900 genome sequencing project.</title>
        <authorList>
            <person name="Da Costa M.S."/>
            <person name="Albuquerque L."/>
            <person name="Raposo P."/>
            <person name="Froufe H.J.C."/>
            <person name="Barroso C.S."/>
            <person name="Egas C."/>
        </authorList>
    </citation>
    <scope>NUCLEOTIDE SEQUENCE [LARGE SCALE GENOMIC DNA]</scope>
    <source>
        <strain evidence="5 6">NBRC 110900</strain>
    </source>
</reference>
<dbReference type="Pfam" id="PF17762">
    <property type="entry name" value="HTH_ParB"/>
    <property type="match status" value="1"/>
</dbReference>
<name>A0A399ELJ3_9DEIN</name>
<dbReference type="GO" id="GO:0007059">
    <property type="term" value="P:chromosome segregation"/>
    <property type="evidence" value="ECO:0007669"/>
    <property type="project" value="TreeGrafter"/>
</dbReference>
<dbReference type="InterPro" id="IPR003115">
    <property type="entry name" value="ParB_N"/>
</dbReference>
<dbReference type="Proteomes" id="UP000265341">
    <property type="component" value="Unassembled WGS sequence"/>
</dbReference>